<dbReference type="PANTHER" id="PTHR33055">
    <property type="entry name" value="TRANSPOSASE FOR INSERTION SEQUENCE ELEMENT IS1111A"/>
    <property type="match status" value="1"/>
</dbReference>
<comment type="caution">
    <text evidence="3">The sequence shown here is derived from an EMBL/GenBank/DDBJ whole genome shotgun (WGS) entry which is preliminary data.</text>
</comment>
<feature type="domain" description="Transposase IS116/IS110/IS902 C-terminal" evidence="2">
    <location>
        <begin position="201"/>
        <end position="282"/>
    </location>
</feature>
<dbReference type="GO" id="GO:0003677">
    <property type="term" value="F:DNA binding"/>
    <property type="evidence" value="ECO:0007669"/>
    <property type="project" value="InterPro"/>
</dbReference>
<accession>A0A158K1A3</accession>
<name>A0A158K1A3_9BURK</name>
<dbReference type="Pfam" id="PF02371">
    <property type="entry name" value="Transposase_20"/>
    <property type="match status" value="1"/>
</dbReference>
<dbReference type="GO" id="GO:0004803">
    <property type="term" value="F:transposase activity"/>
    <property type="evidence" value="ECO:0007669"/>
    <property type="project" value="InterPro"/>
</dbReference>
<proteinExistence type="predicted"/>
<gene>
    <name evidence="3" type="ORF">AWB74_04748</name>
</gene>
<keyword evidence="4" id="KW-1185">Reference proteome</keyword>
<dbReference type="Pfam" id="PF01548">
    <property type="entry name" value="DEDD_Tnp_IS110"/>
    <property type="match status" value="1"/>
</dbReference>
<dbReference type="Proteomes" id="UP000055019">
    <property type="component" value="Unassembled WGS sequence"/>
</dbReference>
<evidence type="ECO:0000259" key="1">
    <source>
        <dbReference type="Pfam" id="PF01548"/>
    </source>
</evidence>
<dbReference type="AlphaFoldDB" id="A0A158K1A3"/>
<dbReference type="EMBL" id="FCOM02000023">
    <property type="protein sequence ID" value="SAL74984.1"/>
    <property type="molecule type" value="Genomic_DNA"/>
</dbReference>
<evidence type="ECO:0000313" key="4">
    <source>
        <dbReference type="Proteomes" id="UP000055019"/>
    </source>
</evidence>
<protein>
    <submittedName>
        <fullName evidence="3">Transposase IS116/IS110/IS902 family protein</fullName>
    </submittedName>
</protein>
<feature type="domain" description="Transposase IS110-like N-terminal" evidence="1">
    <location>
        <begin position="18"/>
        <end position="156"/>
    </location>
</feature>
<dbReference type="GO" id="GO:0006313">
    <property type="term" value="P:DNA transposition"/>
    <property type="evidence" value="ECO:0007669"/>
    <property type="project" value="InterPro"/>
</dbReference>
<sequence>MGAVVNQIQSSCVSPLFVGIDVGGEFLDVAFHDSNEYFRVANSPDGIASLLDKLRPIKPQLIVLEATGKLERAVLEACCQAGLPAVAVNSKRVRDFARSTGKQAKTDRIDARVIAHYAAVIKPEVRPLSDEQTQELQALILRRTQLIDMLTGEQHRRKRAHKSSWPSIDELIQFLKQRIKDTDRDIDVFLHANELWCKSETLLRSMPGVGRTTAAALIAFLPELGKLDRREIASLVGLAPFNVDSGKQKGQRHIMGGRCTVRRALYMACVAAQRANPDIKAFCDRLRANGKKTKVAFIAGMRKLLTQLNAMMRDETPWSPPKI</sequence>
<evidence type="ECO:0000259" key="2">
    <source>
        <dbReference type="Pfam" id="PF02371"/>
    </source>
</evidence>
<dbReference type="InterPro" id="IPR047650">
    <property type="entry name" value="Transpos_IS110"/>
</dbReference>
<organism evidence="3 4">
    <name type="scientific">Caballeronia arvi</name>
    <dbReference type="NCBI Taxonomy" id="1777135"/>
    <lineage>
        <taxon>Bacteria</taxon>
        <taxon>Pseudomonadati</taxon>
        <taxon>Pseudomonadota</taxon>
        <taxon>Betaproteobacteria</taxon>
        <taxon>Burkholderiales</taxon>
        <taxon>Burkholderiaceae</taxon>
        <taxon>Caballeronia</taxon>
    </lineage>
</organism>
<evidence type="ECO:0000313" key="3">
    <source>
        <dbReference type="EMBL" id="SAL74984.1"/>
    </source>
</evidence>
<dbReference type="InterPro" id="IPR003346">
    <property type="entry name" value="Transposase_20"/>
</dbReference>
<dbReference type="OrthoDB" id="9795150at2"/>
<reference evidence="3" key="1">
    <citation type="submission" date="2016-01" db="EMBL/GenBank/DDBJ databases">
        <authorList>
            <person name="Peeters C."/>
        </authorList>
    </citation>
    <scope>NUCLEOTIDE SEQUENCE [LARGE SCALE GENOMIC DNA]</scope>
    <source>
        <strain evidence="3">LMG 29317</strain>
    </source>
</reference>
<dbReference type="InterPro" id="IPR002525">
    <property type="entry name" value="Transp_IS110-like_N"/>
</dbReference>
<dbReference type="NCBIfam" id="NF033542">
    <property type="entry name" value="transpos_IS110"/>
    <property type="match status" value="1"/>
</dbReference>
<dbReference type="PANTHER" id="PTHR33055:SF13">
    <property type="entry name" value="TRANSPOSASE"/>
    <property type="match status" value="1"/>
</dbReference>